<feature type="signal peptide" evidence="1">
    <location>
        <begin position="1"/>
        <end position="24"/>
    </location>
</feature>
<name>A0A2T5GJW7_9SPHN</name>
<gene>
    <name evidence="2" type="ORF">C8J26_2459</name>
</gene>
<comment type="caution">
    <text evidence="2">The sequence shown here is derived from an EMBL/GenBank/DDBJ whole genome shotgun (WGS) entry which is preliminary data.</text>
</comment>
<dbReference type="RefSeq" id="WP_107958334.1">
    <property type="nucleotide sequence ID" value="NZ_QAOG01000004.1"/>
</dbReference>
<keyword evidence="3" id="KW-1185">Reference proteome</keyword>
<protein>
    <submittedName>
        <fullName evidence="2">Uncharacterized protein</fullName>
    </submittedName>
</protein>
<evidence type="ECO:0000313" key="2">
    <source>
        <dbReference type="EMBL" id="PTQ59610.1"/>
    </source>
</evidence>
<feature type="chain" id="PRO_5015691769" evidence="1">
    <location>
        <begin position="25"/>
        <end position="252"/>
    </location>
</feature>
<organism evidence="2 3">
    <name type="scientific">Sphingomonas aurantiaca</name>
    <dbReference type="NCBI Taxonomy" id="185949"/>
    <lineage>
        <taxon>Bacteria</taxon>
        <taxon>Pseudomonadati</taxon>
        <taxon>Pseudomonadota</taxon>
        <taxon>Alphaproteobacteria</taxon>
        <taxon>Sphingomonadales</taxon>
        <taxon>Sphingomonadaceae</taxon>
        <taxon>Sphingomonas</taxon>
    </lineage>
</organism>
<dbReference type="Proteomes" id="UP000244189">
    <property type="component" value="Unassembled WGS sequence"/>
</dbReference>
<keyword evidence="1" id="KW-0732">Signal</keyword>
<sequence>MVKPFRTLLAALCLSLLAAAPAFAQEKTGAKPGFVLKPGTARVVLMRPSILVGAQSTGGMFEPNADWTDQAKENLAAALAAAQTGLGNSVVAYAEPVGADSARVAEYQELFDAVASSVIEYQFFAGNRLPTKKRKDQFEWGLGREVGALPGLANADYALFITTEDHFGSTGRKVLQLFAAMANVGVTAGVHKGFAGLVDLRTGDLVWLNADMQMGGDVCDPAGAGKRVRQLFEGFPGKPVEAPVSGTPAAVR</sequence>
<evidence type="ECO:0000256" key="1">
    <source>
        <dbReference type="SAM" id="SignalP"/>
    </source>
</evidence>
<proteinExistence type="predicted"/>
<reference evidence="2 3" key="1">
    <citation type="submission" date="2018-04" db="EMBL/GenBank/DDBJ databases">
        <title>Genomic Encyclopedia of Type Strains, Phase III (KMG-III): the genomes of soil and plant-associated and newly described type strains.</title>
        <authorList>
            <person name="Whitman W."/>
        </authorList>
    </citation>
    <scope>NUCLEOTIDE SEQUENCE [LARGE SCALE GENOMIC DNA]</scope>
    <source>
        <strain evidence="2 3">MA101b</strain>
    </source>
</reference>
<dbReference type="AlphaFoldDB" id="A0A2T5GJW7"/>
<accession>A0A2T5GJW7</accession>
<evidence type="ECO:0000313" key="3">
    <source>
        <dbReference type="Proteomes" id="UP000244189"/>
    </source>
</evidence>
<dbReference type="EMBL" id="QAOG01000004">
    <property type="protein sequence ID" value="PTQ59610.1"/>
    <property type="molecule type" value="Genomic_DNA"/>
</dbReference>